<evidence type="ECO:0000313" key="1">
    <source>
        <dbReference type="EMBL" id="MXQ64461.1"/>
    </source>
</evidence>
<evidence type="ECO:0000313" key="2">
    <source>
        <dbReference type="Proteomes" id="UP000431901"/>
    </source>
</evidence>
<dbReference type="EMBL" id="WUTW01000002">
    <property type="protein sequence ID" value="MXQ64461.1"/>
    <property type="molecule type" value="Genomic_DNA"/>
</dbReference>
<keyword evidence="2" id="KW-1185">Reference proteome</keyword>
<gene>
    <name evidence="1" type="ORF">GQ466_10465</name>
</gene>
<dbReference type="InterPro" id="IPR003386">
    <property type="entry name" value="LACT/PDAT_acylTrfase"/>
</dbReference>
<dbReference type="AlphaFoldDB" id="A0A6I4W4T6"/>
<reference evidence="1 2" key="1">
    <citation type="submission" date="2019-12" db="EMBL/GenBank/DDBJ databases">
        <title>Nocardia macrotermitis sp. nov. and Nocardia aurantia sp. nov., isolated from the gut of the fungus growing-termite Macrotermes natalensis.</title>
        <authorList>
            <person name="Christine B."/>
            <person name="Rene B."/>
        </authorList>
    </citation>
    <scope>NUCLEOTIDE SEQUENCE [LARGE SCALE GENOMIC DNA]</scope>
    <source>
        <strain evidence="1 2">DSM 102126</strain>
    </source>
</reference>
<dbReference type="RefSeq" id="WP_161102690.1">
    <property type="nucleotide sequence ID" value="NZ_JBHLYI010000013.1"/>
</dbReference>
<dbReference type="SUPFAM" id="SSF53474">
    <property type="entry name" value="alpha/beta-Hydrolases"/>
    <property type="match status" value="1"/>
</dbReference>
<organism evidence="1 2">
    <name type="scientific">Actinomadura rayongensis</name>
    <dbReference type="NCBI Taxonomy" id="1429076"/>
    <lineage>
        <taxon>Bacteria</taxon>
        <taxon>Bacillati</taxon>
        <taxon>Actinomycetota</taxon>
        <taxon>Actinomycetes</taxon>
        <taxon>Streptosporangiales</taxon>
        <taxon>Thermomonosporaceae</taxon>
        <taxon>Actinomadura</taxon>
    </lineage>
</organism>
<dbReference type="PANTHER" id="PTHR11440">
    <property type="entry name" value="LECITHIN-CHOLESTEROL ACYLTRANSFERASE-RELATED"/>
    <property type="match status" value="1"/>
</dbReference>
<evidence type="ECO:0008006" key="3">
    <source>
        <dbReference type="Google" id="ProtNLM"/>
    </source>
</evidence>
<comment type="caution">
    <text evidence="1">The sequence shown here is derived from an EMBL/GenBank/DDBJ whole genome shotgun (WGS) entry which is preliminary data.</text>
</comment>
<dbReference type="Proteomes" id="UP000431901">
    <property type="component" value="Unassembled WGS sequence"/>
</dbReference>
<dbReference type="OrthoDB" id="8871309at2"/>
<dbReference type="Gene3D" id="3.40.50.1820">
    <property type="entry name" value="alpha/beta hydrolase"/>
    <property type="match status" value="1"/>
</dbReference>
<protein>
    <recommendedName>
        <fullName evidence="3">Alpha/beta fold hydrolase</fullName>
    </recommendedName>
</protein>
<proteinExistence type="predicted"/>
<dbReference type="InterPro" id="IPR029058">
    <property type="entry name" value="AB_hydrolase_fold"/>
</dbReference>
<dbReference type="GO" id="GO:0006629">
    <property type="term" value="P:lipid metabolic process"/>
    <property type="evidence" value="ECO:0007669"/>
    <property type="project" value="InterPro"/>
</dbReference>
<accession>A0A6I4W4T6</accession>
<name>A0A6I4W4T6_9ACTN</name>
<sequence length="463" mass="48944">MTEHRTRRPMPCLLVFLPGIGGSALRAADGTVVWGLAAARNPIRVPGLLVPKGADLADPGYRDGIEPYDLLAAPIPTLTRLAGAYTRLRARLDASYALDRTSNYLEFPYDWRRPAAYNAELLGDAVEARRRALGADAKVIIVAHSMGGLIARHYLQNDDRAVHCARVITLGTPHRGAVKALGYLVNGVEIKHLPFAVLAETLRRVPSVYELLPLYPVVADRRAGVRPRLRRANNLAAALGLDADLVEHGAALLRDLNVEHEFARRLDAVAGFGARTTPQQATLHSVHARRVLRVSGGTDLLAAHESGGDGTVPVVSARPGGAAGVSIGYSDQTHQGVVSAPAALRMLVLMIDAVLNDLEHDPFLGAADRPGGDPGAPEPALLVDVDDYYPSAGPVVIGGTARAWGGGRKLWARLGTNAARPVALAEDGAFTAHLGPAAPGVHALALTDDENGPALFRDVVEVA</sequence>
<dbReference type="Pfam" id="PF02450">
    <property type="entry name" value="LCAT"/>
    <property type="match status" value="1"/>
</dbReference>
<dbReference type="GO" id="GO:0008374">
    <property type="term" value="F:O-acyltransferase activity"/>
    <property type="evidence" value="ECO:0007669"/>
    <property type="project" value="InterPro"/>
</dbReference>